<name>A0A1H9VDM4_9CORY</name>
<dbReference type="Gene3D" id="3.30.565.60">
    <property type="match status" value="1"/>
</dbReference>
<proteinExistence type="predicted"/>
<keyword evidence="2" id="KW-0547">Nucleotide-binding</keyword>
<evidence type="ECO:0000313" key="3">
    <source>
        <dbReference type="Proteomes" id="UP000198929"/>
    </source>
</evidence>
<keyword evidence="3" id="KW-1185">Reference proteome</keyword>
<organism evidence="2 3">
    <name type="scientific">Corynebacterium cystitidis DSM 20524</name>
    <dbReference type="NCBI Taxonomy" id="1121357"/>
    <lineage>
        <taxon>Bacteria</taxon>
        <taxon>Bacillati</taxon>
        <taxon>Actinomycetota</taxon>
        <taxon>Actinomycetes</taxon>
        <taxon>Mycobacteriales</taxon>
        <taxon>Corynebacteriaceae</taxon>
        <taxon>Corynebacterium</taxon>
    </lineage>
</organism>
<protein>
    <submittedName>
        <fullName evidence="2">ATP-dependent DNA helicase RecG</fullName>
    </submittedName>
</protein>
<accession>A0A1H9VDM4</accession>
<keyword evidence="2" id="KW-0347">Helicase</keyword>
<dbReference type="AlphaFoldDB" id="A0A1H9VDM4"/>
<dbReference type="InterPro" id="IPR007421">
    <property type="entry name" value="Schlafen_AlbA_2_dom"/>
</dbReference>
<dbReference type="SUPFAM" id="SSF46785">
    <property type="entry name" value="Winged helix' DNA-binding domain"/>
    <property type="match status" value="1"/>
</dbReference>
<evidence type="ECO:0000313" key="2">
    <source>
        <dbReference type="EMBL" id="SES19544.1"/>
    </source>
</evidence>
<feature type="domain" description="Schlafen AlbA-2" evidence="1">
    <location>
        <begin position="12"/>
        <end position="121"/>
    </location>
</feature>
<dbReference type="Gene3D" id="1.10.10.10">
    <property type="entry name" value="Winged helix-like DNA-binding domain superfamily/Winged helix DNA-binding domain"/>
    <property type="match status" value="1"/>
</dbReference>
<evidence type="ECO:0000259" key="1">
    <source>
        <dbReference type="Pfam" id="PF04326"/>
    </source>
</evidence>
<dbReference type="Pfam" id="PF13749">
    <property type="entry name" value="HATPase_c_4"/>
    <property type="match status" value="1"/>
</dbReference>
<dbReference type="InterPro" id="IPR036388">
    <property type="entry name" value="WH-like_DNA-bd_sf"/>
</dbReference>
<dbReference type="PANTHER" id="PTHR30595:SF6">
    <property type="entry name" value="SCHLAFEN ALBA-2 DOMAIN-CONTAINING PROTEIN"/>
    <property type="match status" value="1"/>
</dbReference>
<dbReference type="Gene3D" id="3.30.950.30">
    <property type="entry name" value="Schlafen, AAA domain"/>
    <property type="match status" value="1"/>
</dbReference>
<keyword evidence="2" id="KW-0378">Hydrolase</keyword>
<gene>
    <name evidence="2" type="ORF">SAMN05661109_02195</name>
</gene>
<reference evidence="3" key="1">
    <citation type="submission" date="2016-10" db="EMBL/GenBank/DDBJ databases">
        <authorList>
            <person name="Varghese N."/>
            <person name="Submissions S."/>
        </authorList>
    </citation>
    <scope>NUCLEOTIDE SEQUENCE [LARGE SCALE GENOMIC DNA]</scope>
    <source>
        <strain evidence="3">DSM 20524</strain>
    </source>
</reference>
<dbReference type="InterPro" id="IPR038461">
    <property type="entry name" value="Schlafen_AlbA_2_dom_sf"/>
</dbReference>
<dbReference type="InterPro" id="IPR038475">
    <property type="entry name" value="RecG_C_sf"/>
</dbReference>
<dbReference type="Pfam" id="PF04326">
    <property type="entry name" value="SLFN_AlbA_2"/>
    <property type="match status" value="1"/>
</dbReference>
<dbReference type="GO" id="GO:0004386">
    <property type="term" value="F:helicase activity"/>
    <property type="evidence" value="ECO:0007669"/>
    <property type="project" value="UniProtKB-KW"/>
</dbReference>
<keyword evidence="2" id="KW-0067">ATP-binding</keyword>
<dbReference type="STRING" id="1121357.SAMN05661109_02195"/>
<dbReference type="EMBL" id="FOGQ01000011">
    <property type="protein sequence ID" value="SES19544.1"/>
    <property type="molecule type" value="Genomic_DNA"/>
</dbReference>
<dbReference type="Proteomes" id="UP000198929">
    <property type="component" value="Unassembled WGS sequence"/>
</dbReference>
<dbReference type="InterPro" id="IPR036390">
    <property type="entry name" value="WH_DNA-bd_sf"/>
</dbReference>
<sequence>MSAMNDWLIRPEDQWFERKSFRIKPRDLAKTIVGFANAEGGTIAVGIREGNFEGKPSAKQENDLRQTTFDHTDPTVVVDIREEEVEGQTLLLFVIEPSARVHYTMGGDCFLRVGDETRALNLDEVLELRYTKGEQQFDATPLTDVAIEELVGVEEYAQRIGSASAYDALRAHHLVTAKEEVTTAAYLLFHPQPQQRFHNAHVRVLVWNEPHRLPGYQQQLVQDQRFEGPLPQQIRQAQDFILEVLPTVKRLGTSGIFEEHTLIPHEVWLEGLVNAVIHRSYSLIGDHIRFEIFPDRISISSPGRFPGLADPSRPESIARFARNPLVARVMAELNVGQELGEGIRRMFAGMRRVGFQDPIYQQTSGSVLLTLSTEQKLNDDRLRLLPKYSDTVLAALHLHGVPLSTGEVAVAVGISVPSARRALQALRQNGIIQWQGKGPNDPRAAWSVEGPLR</sequence>
<dbReference type="PANTHER" id="PTHR30595">
    <property type="entry name" value="GLPR-RELATED TRANSCRIPTIONAL REPRESSOR"/>
    <property type="match status" value="1"/>
</dbReference>